<dbReference type="InterPro" id="IPR006016">
    <property type="entry name" value="UspA"/>
</dbReference>
<feature type="domain" description="UspA" evidence="2">
    <location>
        <begin position="134"/>
        <end position="274"/>
    </location>
</feature>
<dbReference type="PANTHER" id="PTHR46268:SF6">
    <property type="entry name" value="UNIVERSAL STRESS PROTEIN UP12"/>
    <property type="match status" value="1"/>
</dbReference>
<feature type="domain" description="UspA" evidence="2">
    <location>
        <begin position="2"/>
        <end position="126"/>
    </location>
</feature>
<dbReference type="EMBL" id="VANS01000004">
    <property type="protein sequence ID" value="TMM51190.1"/>
    <property type="molecule type" value="Genomic_DNA"/>
</dbReference>
<evidence type="ECO:0000256" key="1">
    <source>
        <dbReference type="ARBA" id="ARBA00008791"/>
    </source>
</evidence>
<accession>A0A5S3PBW6</accession>
<sequence length="277" mass="29915">MATDLSKRSDAGVARAARLAGELGAALHLIYVIDDGLPPRIAQACDQNARETLQEQIDAAQRLREAKPQILIEIGRPWDVILDAADQCDADLIVAGLHRDRGLAGLFGGSTLHRIACTGTRPVLMVSEPPSGPYTRAIVGVDFSDCARRAANAAAALVRDHPLTLVHGYRIPFGALARRRQARRVTPAQDKKLIETEIHTRMWEFVATLDAPHRGTGVTAREGDPAKVLTDEAHRLHSELVAVGAHSRAWIAEAIIGSTAEKLLSFPPCDVLVAPLR</sequence>
<comment type="caution">
    <text evidence="3">The sequence shown here is derived from an EMBL/GenBank/DDBJ whole genome shotgun (WGS) entry which is preliminary data.</text>
</comment>
<evidence type="ECO:0000313" key="3">
    <source>
        <dbReference type="EMBL" id="TMM51190.1"/>
    </source>
</evidence>
<protein>
    <submittedName>
        <fullName evidence="3">Universal stress protein</fullName>
    </submittedName>
</protein>
<dbReference type="CDD" id="cd00293">
    <property type="entry name" value="USP-like"/>
    <property type="match status" value="2"/>
</dbReference>
<organism evidence="3 4">
    <name type="scientific">Sulfitobacter sabulilitoris</name>
    <dbReference type="NCBI Taxonomy" id="2562655"/>
    <lineage>
        <taxon>Bacteria</taxon>
        <taxon>Pseudomonadati</taxon>
        <taxon>Pseudomonadota</taxon>
        <taxon>Alphaproteobacteria</taxon>
        <taxon>Rhodobacterales</taxon>
        <taxon>Roseobacteraceae</taxon>
        <taxon>Sulfitobacter</taxon>
    </lineage>
</organism>
<evidence type="ECO:0000313" key="4">
    <source>
        <dbReference type="Proteomes" id="UP000309550"/>
    </source>
</evidence>
<gene>
    <name evidence="3" type="ORF">FDT80_15120</name>
</gene>
<dbReference type="PANTHER" id="PTHR46268">
    <property type="entry name" value="STRESS RESPONSE PROTEIN NHAX"/>
    <property type="match status" value="1"/>
</dbReference>
<dbReference type="Proteomes" id="UP000309550">
    <property type="component" value="Unassembled WGS sequence"/>
</dbReference>
<comment type="similarity">
    <text evidence="1">Belongs to the universal stress protein A family.</text>
</comment>
<dbReference type="InterPro" id="IPR014729">
    <property type="entry name" value="Rossmann-like_a/b/a_fold"/>
</dbReference>
<dbReference type="InterPro" id="IPR006015">
    <property type="entry name" value="Universal_stress_UspA"/>
</dbReference>
<dbReference type="Pfam" id="PF00582">
    <property type="entry name" value="Usp"/>
    <property type="match status" value="2"/>
</dbReference>
<dbReference type="OrthoDB" id="5564966at2"/>
<proteinExistence type="inferred from homology"/>
<evidence type="ECO:0000259" key="2">
    <source>
        <dbReference type="Pfam" id="PF00582"/>
    </source>
</evidence>
<dbReference type="AlphaFoldDB" id="A0A5S3PBW6"/>
<dbReference type="Gene3D" id="3.40.50.620">
    <property type="entry name" value="HUPs"/>
    <property type="match status" value="2"/>
</dbReference>
<dbReference type="PRINTS" id="PR01438">
    <property type="entry name" value="UNVRSLSTRESS"/>
</dbReference>
<name>A0A5S3PBW6_9RHOB</name>
<dbReference type="SUPFAM" id="SSF52402">
    <property type="entry name" value="Adenine nucleotide alpha hydrolases-like"/>
    <property type="match status" value="2"/>
</dbReference>
<keyword evidence="4" id="KW-1185">Reference proteome</keyword>
<reference evidence="3 4" key="1">
    <citation type="submission" date="2019-05" db="EMBL/GenBank/DDBJ databases">
        <title>Sulfitobacter sabulilitoris sp. nov., isolated from a marine sand.</title>
        <authorList>
            <person name="Yoon J.-H."/>
        </authorList>
    </citation>
    <scope>NUCLEOTIDE SEQUENCE [LARGE SCALE GENOMIC DNA]</scope>
    <source>
        <strain evidence="3 4">HSMS-29</strain>
    </source>
</reference>